<dbReference type="Gene3D" id="1.10.10.10">
    <property type="entry name" value="Winged helix-like DNA-binding domain superfamily/Winged helix DNA-binding domain"/>
    <property type="match status" value="1"/>
</dbReference>
<comment type="caution">
    <text evidence="4">The sequence shown here is derived from an EMBL/GenBank/DDBJ whole genome shotgun (WGS) entry which is preliminary data.</text>
</comment>
<protein>
    <submittedName>
        <fullName evidence="4">DNA-binding response regulator</fullName>
    </submittedName>
</protein>
<evidence type="ECO:0000313" key="5">
    <source>
        <dbReference type="Proteomes" id="UP000429811"/>
    </source>
</evidence>
<dbReference type="GO" id="GO:0000160">
    <property type="term" value="P:phosphorelay signal transduction system"/>
    <property type="evidence" value="ECO:0007669"/>
    <property type="project" value="InterPro"/>
</dbReference>
<sequence length="247" mass="28320">MEYSALTIGLTDELFSNIQTLLTSNLRFTPSLTVQDASRLLIQQVFHLLVVDLEYLRSILQVDWLPSVRRVTFVPIVVLSDTPERDLHSLIHHGVDICISSKQAPFLIADIILSQLRRYTEYNHFNNPENAEAASFQAGDIFIDPPRRMVKVRGQSVNLRPREFSLLLYFMRNINIVLTSEQICEHAWGMEGSYKRGVSGPIAILRKIIETDPTCPRYIETVSRIGYRFTAYHSEICDNYSDDEVAL</sequence>
<evidence type="ECO:0000313" key="4">
    <source>
        <dbReference type="EMBL" id="MSB49005.1"/>
    </source>
</evidence>
<keyword evidence="1 2" id="KW-0238">DNA-binding</keyword>
<dbReference type="InterPro" id="IPR016032">
    <property type="entry name" value="Sig_transdc_resp-reg_C-effctor"/>
</dbReference>
<organism evidence="4 5">
    <name type="scientific">Flavonifractor plautii</name>
    <name type="common">Fusobacterium plautii</name>
    <dbReference type="NCBI Taxonomy" id="292800"/>
    <lineage>
        <taxon>Bacteria</taxon>
        <taxon>Bacillati</taxon>
        <taxon>Bacillota</taxon>
        <taxon>Clostridia</taxon>
        <taxon>Eubacteriales</taxon>
        <taxon>Oscillospiraceae</taxon>
        <taxon>Flavonifractor</taxon>
    </lineage>
</organism>
<dbReference type="InterPro" id="IPR036388">
    <property type="entry name" value="WH-like_DNA-bd_sf"/>
</dbReference>
<dbReference type="GO" id="GO:0006355">
    <property type="term" value="P:regulation of DNA-templated transcription"/>
    <property type="evidence" value="ECO:0007669"/>
    <property type="project" value="InterPro"/>
</dbReference>
<dbReference type="RefSeq" id="WP_154250455.1">
    <property type="nucleotide sequence ID" value="NZ_JADMVC010000021.1"/>
</dbReference>
<gene>
    <name evidence="4" type="ORF">GKE90_09870</name>
</gene>
<dbReference type="SMART" id="SM00862">
    <property type="entry name" value="Trans_reg_C"/>
    <property type="match status" value="1"/>
</dbReference>
<reference evidence="4 5" key="1">
    <citation type="journal article" date="2019" name="Nat. Med.">
        <title>A library of human gut bacterial isolates paired with longitudinal multiomics data enables mechanistic microbiome research.</title>
        <authorList>
            <person name="Poyet M."/>
            <person name="Groussin M."/>
            <person name="Gibbons S.M."/>
            <person name="Avila-Pacheco J."/>
            <person name="Jiang X."/>
            <person name="Kearney S.M."/>
            <person name="Perrotta A.R."/>
            <person name="Berdy B."/>
            <person name="Zhao S."/>
            <person name="Lieberman T.D."/>
            <person name="Swanson P.K."/>
            <person name="Smith M."/>
            <person name="Roesemann S."/>
            <person name="Alexander J.E."/>
            <person name="Rich S.A."/>
            <person name="Livny J."/>
            <person name="Vlamakis H."/>
            <person name="Clish C."/>
            <person name="Bullock K."/>
            <person name="Deik A."/>
            <person name="Scott J."/>
            <person name="Pierce K.A."/>
            <person name="Xavier R.J."/>
            <person name="Alm E.J."/>
        </authorList>
    </citation>
    <scope>NUCLEOTIDE SEQUENCE [LARGE SCALE GENOMIC DNA]</scope>
    <source>
        <strain evidence="4 5">BIOML-A5</strain>
    </source>
</reference>
<dbReference type="CDD" id="cd00383">
    <property type="entry name" value="trans_reg_C"/>
    <property type="match status" value="1"/>
</dbReference>
<evidence type="ECO:0000259" key="3">
    <source>
        <dbReference type="PROSITE" id="PS51755"/>
    </source>
</evidence>
<dbReference type="Proteomes" id="UP000429811">
    <property type="component" value="Unassembled WGS sequence"/>
</dbReference>
<feature type="DNA-binding region" description="OmpR/PhoB-type" evidence="2">
    <location>
        <begin position="133"/>
        <end position="231"/>
    </location>
</feature>
<evidence type="ECO:0000256" key="2">
    <source>
        <dbReference type="PROSITE-ProRule" id="PRU01091"/>
    </source>
</evidence>
<feature type="domain" description="OmpR/PhoB-type" evidence="3">
    <location>
        <begin position="133"/>
        <end position="231"/>
    </location>
</feature>
<dbReference type="SUPFAM" id="SSF46894">
    <property type="entry name" value="C-terminal effector domain of the bipartite response regulators"/>
    <property type="match status" value="1"/>
</dbReference>
<evidence type="ECO:0000256" key="1">
    <source>
        <dbReference type="ARBA" id="ARBA00023125"/>
    </source>
</evidence>
<dbReference type="GO" id="GO:0003677">
    <property type="term" value="F:DNA binding"/>
    <property type="evidence" value="ECO:0007669"/>
    <property type="project" value="UniProtKB-UniRule"/>
</dbReference>
<dbReference type="InterPro" id="IPR001867">
    <property type="entry name" value="OmpR/PhoB-type_DNA-bd"/>
</dbReference>
<dbReference type="AlphaFoldDB" id="A0A6I2REA5"/>
<dbReference type="Pfam" id="PF00486">
    <property type="entry name" value="Trans_reg_C"/>
    <property type="match status" value="1"/>
</dbReference>
<dbReference type="PROSITE" id="PS51755">
    <property type="entry name" value="OMPR_PHOB"/>
    <property type="match status" value="1"/>
</dbReference>
<name>A0A6I2REA5_FLAPL</name>
<proteinExistence type="predicted"/>
<dbReference type="EMBL" id="WKPO01000011">
    <property type="protein sequence ID" value="MSB49005.1"/>
    <property type="molecule type" value="Genomic_DNA"/>
</dbReference>
<accession>A0A6I2REA5</accession>